<comment type="caution">
    <text evidence="5">The sequence shown here is derived from an EMBL/GenBank/DDBJ whole genome shotgun (WGS) entry which is preliminary data.</text>
</comment>
<dbReference type="EMBL" id="BMMK01000010">
    <property type="protein sequence ID" value="GGM53157.1"/>
    <property type="molecule type" value="Genomic_DNA"/>
</dbReference>
<dbReference type="AlphaFoldDB" id="A0A8J3FTY0"/>
<feature type="binding site" evidence="3">
    <location>
        <position position="285"/>
    </location>
    <ligand>
        <name>Mg(2+)</name>
        <dbReference type="ChEBI" id="CHEBI:18420"/>
        <label>1</label>
    </ligand>
</feature>
<reference evidence="5" key="1">
    <citation type="journal article" date="2014" name="Int. J. Syst. Evol. Microbiol.">
        <title>Complete genome sequence of Corynebacterium casei LMG S-19264T (=DSM 44701T), isolated from a smear-ripened cheese.</title>
        <authorList>
            <consortium name="US DOE Joint Genome Institute (JGI-PGF)"/>
            <person name="Walter F."/>
            <person name="Albersmeier A."/>
            <person name="Kalinowski J."/>
            <person name="Ruckert C."/>
        </authorList>
    </citation>
    <scope>NUCLEOTIDE SEQUENCE</scope>
    <source>
        <strain evidence="5">CGMCC 4.5737</strain>
    </source>
</reference>
<evidence type="ECO:0008006" key="7">
    <source>
        <dbReference type="Google" id="ProtNLM"/>
    </source>
</evidence>
<evidence type="ECO:0000313" key="5">
    <source>
        <dbReference type="EMBL" id="GGM53157.1"/>
    </source>
</evidence>
<feature type="binding site" evidence="3">
    <location>
        <position position="287"/>
    </location>
    <ligand>
        <name>Mg(2+)</name>
        <dbReference type="ChEBI" id="CHEBI:18420"/>
        <label>1</label>
    </ligand>
</feature>
<protein>
    <recommendedName>
        <fullName evidence="7">ADP-ribosylglycohydrolase</fullName>
    </recommendedName>
</protein>
<gene>
    <name evidence="5" type="ORF">GCM10012275_25190</name>
</gene>
<feature type="binding site" evidence="3">
    <location>
        <position position="531"/>
    </location>
    <ligand>
        <name>Mg(2+)</name>
        <dbReference type="ChEBI" id="CHEBI:18420"/>
        <label>1</label>
    </ligand>
</feature>
<dbReference type="Proteomes" id="UP000637578">
    <property type="component" value="Unassembled WGS sequence"/>
</dbReference>
<dbReference type="PANTHER" id="PTHR16222:SF24">
    <property type="entry name" value="ADP-RIBOSYLHYDROLASE ARH3"/>
    <property type="match status" value="1"/>
</dbReference>
<dbReference type="InterPro" id="IPR036705">
    <property type="entry name" value="Ribosyl_crysJ1_sf"/>
</dbReference>
<dbReference type="InterPro" id="IPR005502">
    <property type="entry name" value="Ribosyl_crysJ1"/>
</dbReference>
<proteinExistence type="inferred from homology"/>
<keyword evidence="3" id="KW-0460">Magnesium</keyword>
<evidence type="ECO:0000313" key="6">
    <source>
        <dbReference type="Proteomes" id="UP000637578"/>
    </source>
</evidence>
<name>A0A8J3FTY0_9PSEU</name>
<feature type="region of interest" description="Disordered" evidence="4">
    <location>
        <begin position="64"/>
        <end position="105"/>
    </location>
</feature>
<evidence type="ECO:0000256" key="2">
    <source>
        <dbReference type="ARBA" id="ARBA00022801"/>
    </source>
</evidence>
<dbReference type="PANTHER" id="PTHR16222">
    <property type="entry name" value="ADP-RIBOSYLGLYCOHYDROLASE"/>
    <property type="match status" value="1"/>
</dbReference>
<accession>A0A8J3FTY0</accession>
<organism evidence="5 6">
    <name type="scientific">Longimycelium tulufanense</name>
    <dbReference type="NCBI Taxonomy" id="907463"/>
    <lineage>
        <taxon>Bacteria</taxon>
        <taxon>Bacillati</taxon>
        <taxon>Actinomycetota</taxon>
        <taxon>Actinomycetes</taxon>
        <taxon>Pseudonocardiales</taxon>
        <taxon>Pseudonocardiaceae</taxon>
        <taxon>Longimycelium</taxon>
    </lineage>
</organism>
<dbReference type="Pfam" id="PF03747">
    <property type="entry name" value="ADP_ribosyl_GH"/>
    <property type="match status" value="1"/>
</dbReference>
<feature type="compositionally biased region" description="Low complexity" evidence="4">
    <location>
        <begin position="64"/>
        <end position="74"/>
    </location>
</feature>
<sequence>MRMWEHKPAISPEMRRRARSVPNNWLLITDPGYDLVRGIPAEAVIGRFRVDARGRITDDYVPNPRYRPAWSAPRARPRPEPPRPQVTQRLRERARRKPNEWLDVPDPRFADRSKVPSHGIIGRYRIDARGEVTDDYEPNPDYRPQTPQAFPPGAAFAPAASGYPASSVPSTNIPATVAVHANTLTTVNGTSPVPPAQPVVAPAVEAKAAQTKAIETGTDQVGADPVEVPREDAMEERFVGSILGGAVGDALGYGIEFLTIDQIRRLHGDRGLADFNHREGPAEISDDTQMTLFTLEGLIRAHIRRRQRGTGDDIRVIQHAYQRWLHTQGRAWAAAGGSFAEDTDGPDGWLVSHRELFATRAPGNTCISALLAFARSDEPAGITRRINDSKGCGGVMRAAPVALWSEDPAEVFDLGATTGALTHSHPSGYLPAGVLAVIVHQLIRGGSLPAAVDTARSLLARWEGHEESLSALDRAIELTGQGRPTPELIAERLGGGWIGEEALAIGLCAALATDNVAEALVLAVNHNGDSDSTGAICGNIAGARYGLTAIPVPWLENLELRQLIETVARDGLREFGQQPPESDDWYTRYPGW</sequence>
<evidence type="ECO:0000256" key="3">
    <source>
        <dbReference type="PIRSR" id="PIRSR605502-1"/>
    </source>
</evidence>
<reference evidence="5" key="2">
    <citation type="submission" date="2020-09" db="EMBL/GenBank/DDBJ databases">
        <authorList>
            <person name="Sun Q."/>
            <person name="Zhou Y."/>
        </authorList>
    </citation>
    <scope>NUCLEOTIDE SEQUENCE</scope>
    <source>
        <strain evidence="5">CGMCC 4.5737</strain>
    </source>
</reference>
<dbReference type="InterPro" id="IPR050792">
    <property type="entry name" value="ADP-ribosylglycohydrolase"/>
</dbReference>
<dbReference type="RefSeq" id="WP_189057206.1">
    <property type="nucleotide sequence ID" value="NZ_BMMK01000010.1"/>
</dbReference>
<dbReference type="SUPFAM" id="SSF101478">
    <property type="entry name" value="ADP-ribosylglycohydrolase"/>
    <property type="match status" value="1"/>
</dbReference>
<feature type="binding site" evidence="3">
    <location>
        <position position="532"/>
    </location>
    <ligand>
        <name>Mg(2+)</name>
        <dbReference type="ChEBI" id="CHEBI:18420"/>
        <label>1</label>
    </ligand>
</feature>
<feature type="binding site" evidence="3">
    <location>
        <position position="529"/>
    </location>
    <ligand>
        <name>Mg(2+)</name>
        <dbReference type="ChEBI" id="CHEBI:18420"/>
        <label>1</label>
    </ligand>
</feature>
<evidence type="ECO:0000256" key="1">
    <source>
        <dbReference type="ARBA" id="ARBA00010702"/>
    </source>
</evidence>
<dbReference type="Gene3D" id="1.10.4080.10">
    <property type="entry name" value="ADP-ribosylation/Crystallin J1"/>
    <property type="match status" value="1"/>
</dbReference>
<keyword evidence="3" id="KW-0479">Metal-binding</keyword>
<feature type="binding site" evidence="3">
    <location>
        <position position="286"/>
    </location>
    <ligand>
        <name>Mg(2+)</name>
        <dbReference type="ChEBI" id="CHEBI:18420"/>
        <label>1</label>
    </ligand>
</feature>
<comment type="cofactor">
    <cofactor evidence="3">
        <name>Mg(2+)</name>
        <dbReference type="ChEBI" id="CHEBI:18420"/>
    </cofactor>
    <text evidence="3">Binds 2 magnesium ions per subunit.</text>
</comment>
<dbReference type="GO" id="GO:0046872">
    <property type="term" value="F:metal ion binding"/>
    <property type="evidence" value="ECO:0007669"/>
    <property type="project" value="UniProtKB-KW"/>
</dbReference>
<keyword evidence="2" id="KW-0378">Hydrolase</keyword>
<evidence type="ECO:0000256" key="4">
    <source>
        <dbReference type="SAM" id="MobiDB-lite"/>
    </source>
</evidence>
<comment type="similarity">
    <text evidence="1">Belongs to the ADP-ribosylglycohydrolase family.</text>
</comment>
<keyword evidence="6" id="KW-1185">Reference proteome</keyword>
<dbReference type="GO" id="GO:0016787">
    <property type="term" value="F:hydrolase activity"/>
    <property type="evidence" value="ECO:0007669"/>
    <property type="project" value="UniProtKB-KW"/>
</dbReference>